<evidence type="ECO:0000313" key="4">
    <source>
        <dbReference type="EMBL" id="KRQ04245.1"/>
    </source>
</evidence>
<evidence type="ECO:0000313" key="5">
    <source>
        <dbReference type="Proteomes" id="UP000051936"/>
    </source>
</evidence>
<keyword evidence="5" id="KW-1185">Reference proteome</keyword>
<gene>
    <name evidence="4" type="ORF">AOQ71_29560</name>
</gene>
<dbReference type="Pfam" id="PF13416">
    <property type="entry name" value="SBP_bac_8"/>
    <property type="match status" value="1"/>
</dbReference>
<dbReference type="CDD" id="cd13589">
    <property type="entry name" value="PBP2_polyamine_RpCGA009"/>
    <property type="match status" value="1"/>
</dbReference>
<dbReference type="EMBL" id="LJYG01000106">
    <property type="protein sequence ID" value="KRQ04245.1"/>
    <property type="molecule type" value="Genomic_DNA"/>
</dbReference>
<dbReference type="PANTHER" id="PTHR30222">
    <property type="entry name" value="SPERMIDINE/PUTRESCINE-BINDING PERIPLASMIC PROTEIN"/>
    <property type="match status" value="1"/>
</dbReference>
<evidence type="ECO:0000256" key="1">
    <source>
        <dbReference type="ARBA" id="ARBA00022729"/>
    </source>
</evidence>
<keyword evidence="1 3" id="KW-0732">Signal</keyword>
<reference evidence="4 5" key="1">
    <citation type="submission" date="2015-09" db="EMBL/GenBank/DDBJ databases">
        <title>Draft Genome Sequence of Bradyrhizobium manausense Strain BR 3351T, a Novel Symbiotic Nitrogen-Fixing Alphaproteobacterium Isolated from Brazilian Amazon Rain Forest.</title>
        <authorList>
            <person name="De Araujo J.L."/>
            <person name="Zilli J.E."/>
        </authorList>
    </citation>
    <scope>NUCLEOTIDE SEQUENCE [LARGE SCALE GENOMIC DNA]</scope>
    <source>
        <strain evidence="4 5">BR3351</strain>
    </source>
</reference>
<keyword evidence="2" id="KW-0574">Periplasm</keyword>
<dbReference type="STRING" id="989370.AOQ71_29560"/>
<dbReference type="PANTHER" id="PTHR30222:SF2">
    <property type="entry name" value="ABC TRANSPORTER SUBSTRATE-BINDING PROTEIN"/>
    <property type="match status" value="1"/>
</dbReference>
<evidence type="ECO:0000256" key="3">
    <source>
        <dbReference type="SAM" id="SignalP"/>
    </source>
</evidence>
<sequence length="356" mass="38661">MLKRKTSKMTGKIALGFVAAFTASAALATVAQARDLTVVSWGGAYQDAQKKVYFEPFKKASGIAMNDESWDGGVGVLRAKVQGGAATWDVVQVESDELAVGCEEGLYEKLDYSKIGGEAAYIQPSVNPCGVGAILYDFVLGYDKDKLKEAPNGWADFFDTKKIPGKRALRQGPKTTLEIALMADGVPPKDVYKVLATDEGVDRAFKKLDTIKGDLVWWKAGAQPPQLLASGEVAMTSVYNGRIDTANKNEKKNFGMVWDGALFTLDSWVILKGSPNKDAAYKFLDFVGKAENQSKLSQNIAYGTSNKDAAALIPPAVLKDLPTAPDNIKNAVEINVAFWLENIDKLTERFNKWAAK</sequence>
<dbReference type="SUPFAM" id="SSF53850">
    <property type="entry name" value="Periplasmic binding protein-like II"/>
    <property type="match status" value="1"/>
</dbReference>
<comment type="caution">
    <text evidence="4">The sequence shown here is derived from an EMBL/GenBank/DDBJ whole genome shotgun (WGS) entry which is preliminary data.</text>
</comment>
<accession>A0A0R3DAV5</accession>
<protein>
    <submittedName>
        <fullName evidence="4">Spermidine/putrescine ABC transporter substrate-binding protein</fullName>
    </submittedName>
</protein>
<evidence type="ECO:0000256" key="2">
    <source>
        <dbReference type="ARBA" id="ARBA00022764"/>
    </source>
</evidence>
<dbReference type="Proteomes" id="UP000051936">
    <property type="component" value="Unassembled WGS sequence"/>
</dbReference>
<dbReference type="InterPro" id="IPR006059">
    <property type="entry name" value="SBP"/>
</dbReference>
<feature type="chain" id="PRO_5006435294" evidence="3">
    <location>
        <begin position="29"/>
        <end position="356"/>
    </location>
</feature>
<feature type="signal peptide" evidence="3">
    <location>
        <begin position="1"/>
        <end position="28"/>
    </location>
</feature>
<organism evidence="4 5">
    <name type="scientific">Bradyrhizobium manausense</name>
    <dbReference type="NCBI Taxonomy" id="989370"/>
    <lineage>
        <taxon>Bacteria</taxon>
        <taxon>Pseudomonadati</taxon>
        <taxon>Pseudomonadota</taxon>
        <taxon>Alphaproteobacteria</taxon>
        <taxon>Hyphomicrobiales</taxon>
        <taxon>Nitrobacteraceae</taxon>
        <taxon>Bradyrhizobium</taxon>
    </lineage>
</organism>
<dbReference type="RefSeq" id="WP_057754284.1">
    <property type="nucleotide sequence ID" value="NZ_LJYG01000106.1"/>
</dbReference>
<proteinExistence type="predicted"/>
<dbReference type="AlphaFoldDB" id="A0A0R3DAV5"/>
<dbReference type="OrthoDB" id="9815444at2"/>
<name>A0A0R3DAV5_9BRAD</name>
<dbReference type="Gene3D" id="3.40.190.10">
    <property type="entry name" value="Periplasmic binding protein-like II"/>
    <property type="match status" value="2"/>
</dbReference>